<dbReference type="GO" id="GO:0016799">
    <property type="term" value="F:hydrolase activity, hydrolyzing N-glycosyl compounds"/>
    <property type="evidence" value="ECO:0007669"/>
    <property type="project" value="InterPro"/>
</dbReference>
<sequence length="469" mass="50436">MRHNARLRKGTLALATALALTTGGTVAYASEGHSAVKPAPAAHHGNSGDRPHVILSTDMPPVNGIPGGEAGAADQKSDLDDVQTMVRFLAYADDFHVDGLIASSGTFANYANKQNILDVINAYGQVYPNLKLHDANYPTPDSLRAVTKQGRDGTWGQSATNVLGAGKDSEASDYIISVIDNATTPVWFVSGGGPRELGQALWKVQNTRSAAELNTFVSKIRAYFIDDQDGSAAWMRNTFPGLFVITNKCYWGMANTGPYDGTWLKNNVTTGHGALGADYPLSHWTYNDQGVYEGDSPDFLYLLSGTQGLSDLDDPALGGWGGRFQQDAPRQWSCAPEGGAAISRWEDARNQDFANRMDWAVKPYEQANHNPVARLNGHGGDDVVHLRAAAGSTVRLRADGSTDPDGNTLSYRWYQYPTTAGATITGSTSKRAELVLPDVPGTRVDVVLEVTDDGSPGLTSYRRLIVDVR</sequence>
<feature type="chain" id="PRO_5040759828" description="DUF1593 domain-containing protein" evidence="1">
    <location>
        <begin position="30"/>
        <end position="469"/>
    </location>
</feature>
<name>A0A9W4GXX7_9ACTN</name>
<dbReference type="AlphaFoldDB" id="A0A9W4GXX7"/>
<feature type="domain" description="Cellulose-binding Sde182 nucleoside hydrolase-like" evidence="2">
    <location>
        <begin position="73"/>
        <end position="324"/>
    </location>
</feature>
<dbReference type="Pfam" id="PF21027">
    <property type="entry name" value="Sde0182_C"/>
    <property type="match status" value="1"/>
</dbReference>
<evidence type="ECO:0000259" key="2">
    <source>
        <dbReference type="Pfam" id="PF07632"/>
    </source>
</evidence>
<dbReference type="GO" id="GO:0005975">
    <property type="term" value="P:carbohydrate metabolic process"/>
    <property type="evidence" value="ECO:0007669"/>
    <property type="project" value="UniProtKB-ARBA"/>
</dbReference>
<organism evidence="4 5">
    <name type="scientific">Actinacidiphila bryophytorum</name>
    <dbReference type="NCBI Taxonomy" id="1436133"/>
    <lineage>
        <taxon>Bacteria</taxon>
        <taxon>Bacillati</taxon>
        <taxon>Actinomycetota</taxon>
        <taxon>Actinomycetes</taxon>
        <taxon>Kitasatosporales</taxon>
        <taxon>Streptomycetaceae</taxon>
        <taxon>Actinacidiphila</taxon>
    </lineage>
</organism>
<evidence type="ECO:0008006" key="6">
    <source>
        <dbReference type="Google" id="ProtNLM"/>
    </source>
</evidence>
<dbReference type="Gene3D" id="3.90.245.10">
    <property type="entry name" value="Ribonucleoside hydrolase-like"/>
    <property type="match status" value="1"/>
</dbReference>
<evidence type="ECO:0000256" key="1">
    <source>
        <dbReference type="SAM" id="SignalP"/>
    </source>
</evidence>
<keyword evidence="1" id="KW-0732">Signal</keyword>
<dbReference type="Pfam" id="PF07632">
    <property type="entry name" value="Sde182_NH-like"/>
    <property type="match status" value="1"/>
</dbReference>
<protein>
    <recommendedName>
        <fullName evidence="6">DUF1593 domain-containing protein</fullName>
    </recommendedName>
</protein>
<comment type="caution">
    <text evidence="4">The sequence shown here is derived from an EMBL/GenBank/DDBJ whole genome shotgun (WGS) entry which is preliminary data.</text>
</comment>
<feature type="domain" description="Cellulose-binding Sde182 C-terminal" evidence="3">
    <location>
        <begin position="393"/>
        <end position="468"/>
    </location>
</feature>
<dbReference type="EMBL" id="CAJVAX010000002">
    <property type="protein sequence ID" value="CAG7614242.1"/>
    <property type="molecule type" value="Genomic_DNA"/>
</dbReference>
<dbReference type="InterPro" id="IPR048527">
    <property type="entry name" value="Sde182_C"/>
</dbReference>
<keyword evidence="5" id="KW-1185">Reference proteome</keyword>
<accession>A0A9W4GXX7</accession>
<gene>
    <name evidence="4" type="ORF">SBRY_100246</name>
</gene>
<evidence type="ECO:0000313" key="5">
    <source>
        <dbReference type="Proteomes" id="UP001153328"/>
    </source>
</evidence>
<dbReference type="Proteomes" id="UP001153328">
    <property type="component" value="Unassembled WGS sequence"/>
</dbReference>
<dbReference type="InterPro" id="IPR013783">
    <property type="entry name" value="Ig-like_fold"/>
</dbReference>
<evidence type="ECO:0000259" key="3">
    <source>
        <dbReference type="Pfam" id="PF21027"/>
    </source>
</evidence>
<dbReference type="InterPro" id="IPR036452">
    <property type="entry name" value="Ribo_hydro-like"/>
</dbReference>
<reference evidence="4" key="1">
    <citation type="submission" date="2021-06" db="EMBL/GenBank/DDBJ databases">
        <authorList>
            <person name="Arsene-Ploetze F."/>
        </authorList>
    </citation>
    <scope>NUCLEOTIDE SEQUENCE</scope>
    <source>
        <strain evidence="4">SBRY1</strain>
    </source>
</reference>
<evidence type="ECO:0000313" key="4">
    <source>
        <dbReference type="EMBL" id="CAG7614242.1"/>
    </source>
</evidence>
<dbReference type="InterPro" id="IPR011483">
    <property type="entry name" value="Sde182_NH-like"/>
</dbReference>
<dbReference type="RefSeq" id="WP_205046348.1">
    <property type="nucleotide sequence ID" value="NZ_CAJVAX010000002.1"/>
</dbReference>
<feature type="signal peptide" evidence="1">
    <location>
        <begin position="1"/>
        <end position="29"/>
    </location>
</feature>
<dbReference type="Gene3D" id="2.60.40.10">
    <property type="entry name" value="Immunoglobulins"/>
    <property type="match status" value="1"/>
</dbReference>
<proteinExistence type="predicted"/>